<sequence length="207" mass="23348">MWRNIIMICGLLLLVGGMYLAYGGLKTSVPERMTVDEFATDHRSPGAVLLTDARLNLLKAVVVTEGKEGKIKKLYVPIESIEFLQEDKIDLLLDTSDKKLLRIASELYRMSKEEQMKHVVYHRDTLLQEIELSGIMLGKTSMRASRLREISTIVPNLADDFFLLRHHAKVSLVRSLIISVLGLFVLVFGLFREKKADPPPEIDSAPA</sequence>
<keyword evidence="1" id="KW-0812">Transmembrane</keyword>
<keyword evidence="1" id="KW-0472">Membrane</keyword>
<gene>
    <name evidence="2" type="ORF">VU01_12182</name>
</gene>
<evidence type="ECO:0000313" key="3">
    <source>
        <dbReference type="Proteomes" id="UP000288892"/>
    </source>
</evidence>
<proteinExistence type="predicted"/>
<keyword evidence="3" id="KW-1185">Reference proteome</keyword>
<evidence type="ECO:0000313" key="2">
    <source>
        <dbReference type="EMBL" id="RWX51064.1"/>
    </source>
</evidence>
<feature type="transmembrane region" description="Helical" evidence="1">
    <location>
        <begin position="172"/>
        <end position="191"/>
    </location>
</feature>
<dbReference type="AlphaFoldDB" id="A0A444JDB5"/>
<accession>A0A444JDB5</accession>
<dbReference type="Proteomes" id="UP000288892">
    <property type="component" value="Unassembled WGS sequence"/>
</dbReference>
<name>A0A444JDB5_9BACT</name>
<organism evidence="2 3">
    <name type="scientific">Candidatus Electrothrix marina</name>
    <dbReference type="NCBI Taxonomy" id="1859130"/>
    <lineage>
        <taxon>Bacteria</taxon>
        <taxon>Pseudomonadati</taxon>
        <taxon>Thermodesulfobacteriota</taxon>
        <taxon>Desulfobulbia</taxon>
        <taxon>Desulfobulbales</taxon>
        <taxon>Desulfobulbaceae</taxon>
        <taxon>Candidatus Electrothrix</taxon>
    </lineage>
</organism>
<keyword evidence="1" id="KW-1133">Transmembrane helix</keyword>
<comment type="caution">
    <text evidence="2">The sequence shown here is derived from an EMBL/GenBank/DDBJ whole genome shotgun (WGS) entry which is preliminary data.</text>
</comment>
<protein>
    <submittedName>
        <fullName evidence="2">Uncharacterized protein</fullName>
    </submittedName>
</protein>
<evidence type="ECO:0000256" key="1">
    <source>
        <dbReference type="SAM" id="Phobius"/>
    </source>
</evidence>
<dbReference type="EMBL" id="MTKS01000218">
    <property type="protein sequence ID" value="RWX51064.1"/>
    <property type="molecule type" value="Genomic_DNA"/>
</dbReference>
<reference evidence="2 3" key="1">
    <citation type="submission" date="2017-01" db="EMBL/GenBank/DDBJ databases">
        <title>The cable genome- insights into the physiology and evolution of filamentous bacteria capable of sulfide oxidation via long distance electron transfer.</title>
        <authorList>
            <person name="Schreiber L."/>
            <person name="Bjerg J.T."/>
            <person name="Boggild A."/>
            <person name="Van De Vossenberg J."/>
            <person name="Meysman F."/>
            <person name="Nielsen L.P."/>
            <person name="Schramm A."/>
            <person name="Kjeldsen K.U."/>
        </authorList>
    </citation>
    <scope>NUCLEOTIDE SEQUENCE [LARGE SCALE GENOMIC DNA]</scope>
    <source>
        <strain evidence="2">A5</strain>
    </source>
</reference>